<dbReference type="EC" id="1.2.4.4" evidence="4"/>
<dbReference type="Proteomes" id="UP001374803">
    <property type="component" value="Chromosome"/>
</dbReference>
<protein>
    <recommendedName>
        <fullName evidence="4">2-oxoisovalerate dehydrogenase subunit alpha</fullName>
        <ecNumber evidence="4">1.2.4.4</ecNumber>
    </recommendedName>
    <alternativeName>
        <fullName evidence="4">Branched-chain alpha-keto acid dehydrogenase E1 component alpha chain</fullName>
    </alternativeName>
</protein>
<sequence>MNHVELAFSNERLLDLAQSMIFLRAFDERLVVFHRHGRVGNWPLLRGHEAIQVGATRALRPTDWIFPSYREGGVGMLRGLSPSILFAAARGHHRGFWDPRPHRVAPLSVPVGSHVSHAVGFAWGERLQGRDTVALAFFGDGATSEGDFHEGANFAALTEAPVVLLCSNNQWAISTPLEKQTRAARLADKGMGYGIPAERVDGNDIVAVYDAVHRAAERARRGQGPTLIECVTFRPLGHAVSDDASEYRDEAQMARAREQDPVEAFAARLLRDGIASSEQLAAFRHEARERMNEAIAEAEAMPAAGVDLLFENTLAEVPAALARDRELVRELAHKAARRAR</sequence>
<keyword evidence="7" id="KW-1185">Reference proteome</keyword>
<comment type="cofactor">
    <cofactor evidence="1 4">
        <name>thiamine diphosphate</name>
        <dbReference type="ChEBI" id="CHEBI:58937"/>
    </cofactor>
</comment>
<evidence type="ECO:0000313" key="7">
    <source>
        <dbReference type="Proteomes" id="UP001374803"/>
    </source>
</evidence>
<dbReference type="Gene3D" id="3.40.50.970">
    <property type="match status" value="1"/>
</dbReference>
<proteinExistence type="inferred from homology"/>
<dbReference type="EMBL" id="CP089983">
    <property type="protein sequence ID" value="WXB09526.1"/>
    <property type="molecule type" value="Genomic_DNA"/>
</dbReference>
<evidence type="ECO:0000256" key="2">
    <source>
        <dbReference type="ARBA" id="ARBA00023002"/>
    </source>
</evidence>
<dbReference type="InterPro" id="IPR050771">
    <property type="entry name" value="Alpha-ketoacid_DH_E1_comp"/>
</dbReference>
<comment type="function">
    <text evidence="4">The branched-chain alpha-keto dehydrogenase complex catalyzes the overall conversion of alpha-keto acids to acyl-CoA and CO(2). It contains multiple copies of three enzymatic components: branched-chain alpha-keto acid decarboxylase (E1), lipoamide acyltransferase (E2) and lipoamide dehydrogenase (E3).</text>
</comment>
<name>A0ABZ2LID0_9BACT</name>
<comment type="catalytic activity">
    <reaction evidence="4">
        <text>N(6)-[(R)-lipoyl]-L-lysyl-[protein] + 3-methyl-2-oxobutanoate + H(+) = N(6)-[(R)-S(8)-2-methylpropanoyldihydrolipoyl]-L-lysyl-[protein] + CO2</text>
        <dbReference type="Rhea" id="RHEA:13457"/>
        <dbReference type="Rhea" id="RHEA-COMP:10474"/>
        <dbReference type="Rhea" id="RHEA-COMP:10497"/>
        <dbReference type="ChEBI" id="CHEBI:11851"/>
        <dbReference type="ChEBI" id="CHEBI:15378"/>
        <dbReference type="ChEBI" id="CHEBI:16526"/>
        <dbReference type="ChEBI" id="CHEBI:83099"/>
        <dbReference type="ChEBI" id="CHEBI:83142"/>
        <dbReference type="EC" id="1.2.4.4"/>
    </reaction>
</comment>
<organism evidence="6 7">
    <name type="scientific">Pendulispora rubella</name>
    <dbReference type="NCBI Taxonomy" id="2741070"/>
    <lineage>
        <taxon>Bacteria</taxon>
        <taxon>Pseudomonadati</taxon>
        <taxon>Myxococcota</taxon>
        <taxon>Myxococcia</taxon>
        <taxon>Myxococcales</taxon>
        <taxon>Sorangiineae</taxon>
        <taxon>Pendulisporaceae</taxon>
        <taxon>Pendulispora</taxon>
    </lineage>
</organism>
<evidence type="ECO:0000259" key="5">
    <source>
        <dbReference type="Pfam" id="PF00676"/>
    </source>
</evidence>
<dbReference type="PANTHER" id="PTHR43380:SF1">
    <property type="entry name" value="2-OXOISOVALERATE DEHYDROGENASE SUBUNIT ALPHA, MITOCHONDRIAL"/>
    <property type="match status" value="1"/>
</dbReference>
<evidence type="ECO:0000256" key="3">
    <source>
        <dbReference type="ARBA" id="ARBA00023052"/>
    </source>
</evidence>
<dbReference type="PANTHER" id="PTHR43380">
    <property type="entry name" value="2-OXOISOVALERATE DEHYDROGENASE SUBUNIT ALPHA, MITOCHONDRIAL"/>
    <property type="match status" value="1"/>
</dbReference>
<evidence type="ECO:0000256" key="4">
    <source>
        <dbReference type="RuleBase" id="RU365014"/>
    </source>
</evidence>
<evidence type="ECO:0000313" key="6">
    <source>
        <dbReference type="EMBL" id="WXB09526.1"/>
    </source>
</evidence>
<comment type="similarity">
    <text evidence="4">Belongs to the BCKDHA family.</text>
</comment>
<keyword evidence="3 4" id="KW-0786">Thiamine pyrophosphate</keyword>
<gene>
    <name evidence="6" type="ORF">LVJ94_20125</name>
</gene>
<dbReference type="RefSeq" id="WP_394839200.1">
    <property type="nucleotide sequence ID" value="NZ_CP089929.1"/>
</dbReference>
<feature type="domain" description="Dehydrogenase E1 component" evidence="5">
    <location>
        <begin position="18"/>
        <end position="304"/>
    </location>
</feature>
<dbReference type="SUPFAM" id="SSF52518">
    <property type="entry name" value="Thiamin diphosphate-binding fold (THDP-binding)"/>
    <property type="match status" value="1"/>
</dbReference>
<evidence type="ECO:0000256" key="1">
    <source>
        <dbReference type="ARBA" id="ARBA00001964"/>
    </source>
</evidence>
<dbReference type="CDD" id="cd02000">
    <property type="entry name" value="TPP_E1_PDC_ADC_BCADC"/>
    <property type="match status" value="1"/>
</dbReference>
<dbReference type="Pfam" id="PF00676">
    <property type="entry name" value="E1_dh"/>
    <property type="match status" value="1"/>
</dbReference>
<accession>A0ABZ2LID0</accession>
<reference evidence="6" key="1">
    <citation type="submission" date="2021-12" db="EMBL/GenBank/DDBJ databases">
        <title>Discovery of the Pendulisporaceae a myxobacterial family with distinct sporulation behavior and unique specialized metabolism.</title>
        <authorList>
            <person name="Garcia R."/>
            <person name="Popoff A."/>
            <person name="Bader C.D."/>
            <person name="Loehr J."/>
            <person name="Walesch S."/>
            <person name="Walt C."/>
            <person name="Boldt J."/>
            <person name="Bunk B."/>
            <person name="Haeckl F.J.F.P.J."/>
            <person name="Gunesch A.P."/>
            <person name="Birkelbach J."/>
            <person name="Nuebel U."/>
            <person name="Pietschmann T."/>
            <person name="Bach T."/>
            <person name="Mueller R."/>
        </authorList>
    </citation>
    <scope>NUCLEOTIDE SEQUENCE</scope>
    <source>
        <strain evidence="6">MSr11367</strain>
    </source>
</reference>
<dbReference type="InterPro" id="IPR001017">
    <property type="entry name" value="DH_E1"/>
</dbReference>
<keyword evidence="2 4" id="KW-0560">Oxidoreductase</keyword>
<dbReference type="InterPro" id="IPR029061">
    <property type="entry name" value="THDP-binding"/>
</dbReference>